<reference evidence="1 2" key="1">
    <citation type="journal article" date="2014" name="Nature">
        <title>An environmental bacterial taxon with a large and distinct metabolic repertoire.</title>
        <authorList>
            <person name="Wilson M.C."/>
            <person name="Mori T."/>
            <person name="Ruckert C."/>
            <person name="Uria A.R."/>
            <person name="Helf M.J."/>
            <person name="Takada K."/>
            <person name="Gernert C."/>
            <person name="Steffens U.A."/>
            <person name="Heycke N."/>
            <person name="Schmitt S."/>
            <person name="Rinke C."/>
            <person name="Helfrich E.J."/>
            <person name="Brachmann A.O."/>
            <person name="Gurgui C."/>
            <person name="Wakimoto T."/>
            <person name="Kracht M."/>
            <person name="Crusemann M."/>
            <person name="Hentschel U."/>
            <person name="Abe I."/>
            <person name="Matsunaga S."/>
            <person name="Kalinowski J."/>
            <person name="Takeyama H."/>
            <person name="Piel J."/>
        </authorList>
    </citation>
    <scope>NUCLEOTIDE SEQUENCE [LARGE SCALE GENOMIC DNA]</scope>
    <source>
        <strain evidence="2">TSY2</strain>
    </source>
</reference>
<organism evidence="1 2">
    <name type="scientific">Candidatus Entotheonella gemina</name>
    <dbReference type="NCBI Taxonomy" id="1429439"/>
    <lineage>
        <taxon>Bacteria</taxon>
        <taxon>Pseudomonadati</taxon>
        <taxon>Nitrospinota/Tectimicrobiota group</taxon>
        <taxon>Candidatus Tectimicrobiota</taxon>
        <taxon>Candidatus Entotheonellia</taxon>
        <taxon>Candidatus Entotheonellales</taxon>
        <taxon>Candidatus Entotheonellaceae</taxon>
        <taxon>Candidatus Entotheonella</taxon>
    </lineage>
</organism>
<evidence type="ECO:0000313" key="2">
    <source>
        <dbReference type="Proteomes" id="UP000019140"/>
    </source>
</evidence>
<protein>
    <submittedName>
        <fullName evidence="1">Uncharacterized protein</fullName>
    </submittedName>
</protein>
<dbReference type="AlphaFoldDB" id="W4LNR3"/>
<gene>
    <name evidence="1" type="ORF">ETSY2_40560</name>
</gene>
<proteinExistence type="predicted"/>
<sequence>MAPKTIPAIIPAGLFQIAFHIVDISSLARVQWVVE</sequence>
<accession>W4LNR3</accession>
<dbReference type="HOGENOM" id="CLU_3363970_0_0_7"/>
<keyword evidence="2" id="KW-1185">Reference proteome</keyword>
<dbReference type="Proteomes" id="UP000019140">
    <property type="component" value="Unassembled WGS sequence"/>
</dbReference>
<evidence type="ECO:0000313" key="1">
    <source>
        <dbReference type="EMBL" id="ETW99612.1"/>
    </source>
</evidence>
<comment type="caution">
    <text evidence="1">The sequence shown here is derived from an EMBL/GenBank/DDBJ whole genome shotgun (WGS) entry which is preliminary data.</text>
</comment>
<name>W4LNR3_9BACT</name>
<dbReference type="EMBL" id="AZHX01001815">
    <property type="protein sequence ID" value="ETW99612.1"/>
    <property type="molecule type" value="Genomic_DNA"/>
</dbReference>